<feature type="compositionally biased region" description="Polar residues" evidence="1">
    <location>
        <begin position="1333"/>
        <end position="1351"/>
    </location>
</feature>
<organism evidence="4 5">
    <name type="scientific">Holothuria leucospilota</name>
    <name type="common">Black long sea cucumber</name>
    <name type="synonym">Mertensiothuria leucospilota</name>
    <dbReference type="NCBI Taxonomy" id="206669"/>
    <lineage>
        <taxon>Eukaryota</taxon>
        <taxon>Metazoa</taxon>
        <taxon>Echinodermata</taxon>
        <taxon>Eleutherozoa</taxon>
        <taxon>Echinozoa</taxon>
        <taxon>Holothuroidea</taxon>
        <taxon>Aspidochirotacea</taxon>
        <taxon>Aspidochirotida</taxon>
        <taxon>Holothuriidae</taxon>
        <taxon>Holothuria</taxon>
    </lineage>
</organism>
<sequence length="1639" mass="179273">MEPYDFTTTTIVILQAFTRYKTLMKSPLFDFTMSNVQMRKLILAAVPIGLILLGAGLCSSQDPGDRFTLPVVCKETDAPRIFQEEGSLYCWKCECFDDKHWGCFQASGNCSNAVPPIVEFRTCETTTCDDIGICFSYGTGDLWVEPTNELCWCDDGDSKCNIDSALASNKTKDFSNLLDYRNSGTVCVKDEKLVLNFGDAVLTNCSICTCINESFWCSEIEDCEKELFQLACPLVVSEDCQQPIRELCTNDSQCKGNTKCCLRGCVRQCEEAVPADNCEEGHDMVPCTFFNPCEFTRCPKHPEARCRISHCGTCHAQYFVDNIRVNCFEDDVCDIDTPLLPCFLDDSCAFLHFHQACPAASQAECRLNYCGSCFYEFFNASGNKVACHAGDPCPVGVQEFDCEHTCAYNNFCPGAGDANVSCVPSKCGGCGFPKFYYDNGTEVQCFDLEGNCPEGSVSPSTCTDYCNDPAFSCTNPDVVSCQINYCGGKCTGEYFNSKGERVSCFGGRPCPPGQQETPFCPSDCSATACLAYPNAVCEIDSCDFRCDEVFYNSDTNTPVNCSEGYTCPEENPVSPFCTDVFSDFLFLGCFARSCDRNPEAKCFDSPCGFCHTEFYIDQERVNCYGDIPCPQGIAENANCENVCGTTAYCPADLSAICLMDQCNGRCETVFQDLEGNIIEDCFEGVQCPTGEVDALCPYNLCESETCETHPEAECRLNHCGTCRAQFFLPNGTEITNCSTISCPADMALLFCGDICSGIVCTNYPNATCSVNNCGKCKLEFFSPDGIHLSAEDCGVSEREGFCPAEFFHPTLPMDCETDGDCIFPLKCCSNIPGIDFIKFCTTPLEVNPYSCEYEGVRYDPHAIRLEECELCTCLLGRWACYDTKCNLTCAVDNIANCDAGNCNPMEKLCPAYPDARCTTNPCGGCTVEHLLNDMVVDCYDADLLECPEGETPVACEFNPCPPSCETYPDAICRVNVCGSCKAEHVFDNRTVDCNERPRCFYMGQEYTDILEIRISEEACNLCICVRFNHSICLSLGGPCPDPLPCEENGVEYPPLFRRRENCTECVCSEVISGKFGCFEIPNCVDYEKEGVCPPKQGSPNECFEEVIHECDHDGNCTGHNKCCHEYCGSICETPVPEGPACFSCISYFSDDIPNTGDVCSDVAVPNVDVVKCITGMMCASIRAEATFNVLGPDAGVTRSITVVQRGCFWPENISQNTSGCIKGNDTTLPRVYDETEEWILQHEGKALIKEFSVSACFCEEHNCNSVVLPLPQATSQPFLSTTITEESNSLTTTFLTPSSSNTSKASTKTTVQGTTQQTISTTEETPPSITTSLKTSWPSTASYATSTQIPMTETTLQPVYTTTTPGTTSSKGTSPRMSSPSPASGAATTQFTMKETTTGVISTKTSSTLTDSRGNACTLQGEPSNQRSFQSNPCSNCVCVDGFFLCRFNGTCLADGVVEEVLYTLTGDFTDIAGMENQFGRTLIQNLARELMIDETVFLNIKLSAGSVKVKQNVTDSKSVDVSAKEISKQIREKVDMGMFSFTFNGKNYTSVSGTFEVSQSYQFSSTSSGISAGVVAVIVTAVIVVISLLMVVFIVVYRTWRKGQIDTETAVLLRLSRSPSLNSDKIGPVEFENPIYNN</sequence>
<evidence type="ECO:0000256" key="2">
    <source>
        <dbReference type="SAM" id="Phobius"/>
    </source>
</evidence>
<name>A0A9Q1HGX3_HOLLE</name>
<dbReference type="GO" id="GO:0005576">
    <property type="term" value="C:extracellular region"/>
    <property type="evidence" value="ECO:0007669"/>
    <property type="project" value="InterPro"/>
</dbReference>
<dbReference type="InterPro" id="IPR036645">
    <property type="entry name" value="Elafin-like_sf"/>
</dbReference>
<dbReference type="InterPro" id="IPR008197">
    <property type="entry name" value="WAP_dom"/>
</dbReference>
<keyword evidence="2" id="KW-1133">Transmembrane helix</keyword>
<feature type="domain" description="WAP" evidence="3">
    <location>
        <begin position="225"/>
        <end position="273"/>
    </location>
</feature>
<evidence type="ECO:0000313" key="4">
    <source>
        <dbReference type="EMBL" id="KAJ8046124.1"/>
    </source>
</evidence>
<dbReference type="SUPFAM" id="SSF57256">
    <property type="entry name" value="Elafin-like"/>
    <property type="match status" value="2"/>
</dbReference>
<dbReference type="EMBL" id="JAIZAY010000003">
    <property type="protein sequence ID" value="KAJ8046124.1"/>
    <property type="molecule type" value="Genomic_DNA"/>
</dbReference>
<evidence type="ECO:0000259" key="3">
    <source>
        <dbReference type="PROSITE" id="PS51390"/>
    </source>
</evidence>
<feature type="compositionally biased region" description="Polar residues" evidence="1">
    <location>
        <begin position="1390"/>
        <end position="1414"/>
    </location>
</feature>
<protein>
    <recommendedName>
        <fullName evidence="3">WAP domain-containing protein</fullName>
    </recommendedName>
</protein>
<dbReference type="PROSITE" id="PS51390">
    <property type="entry name" value="WAP"/>
    <property type="match status" value="2"/>
</dbReference>
<dbReference type="OrthoDB" id="6131303at2759"/>
<dbReference type="GO" id="GO:0030414">
    <property type="term" value="F:peptidase inhibitor activity"/>
    <property type="evidence" value="ECO:0007669"/>
    <property type="project" value="InterPro"/>
</dbReference>
<keyword evidence="2" id="KW-0472">Membrane</keyword>
<comment type="caution">
    <text evidence="4">The sequence shown here is derived from an EMBL/GenBank/DDBJ whole genome shotgun (WGS) entry which is preliminary data.</text>
</comment>
<proteinExistence type="predicted"/>
<feature type="region of interest" description="Disordered" evidence="1">
    <location>
        <begin position="1292"/>
        <end position="1414"/>
    </location>
</feature>
<evidence type="ECO:0000256" key="1">
    <source>
        <dbReference type="SAM" id="MobiDB-lite"/>
    </source>
</evidence>
<feature type="compositionally biased region" description="Low complexity" evidence="1">
    <location>
        <begin position="1292"/>
        <end position="1332"/>
    </location>
</feature>
<dbReference type="Pfam" id="PF00095">
    <property type="entry name" value="WAP"/>
    <property type="match status" value="3"/>
</dbReference>
<keyword evidence="2" id="KW-0812">Transmembrane</keyword>
<keyword evidence="5" id="KW-1185">Reference proteome</keyword>
<evidence type="ECO:0000313" key="5">
    <source>
        <dbReference type="Proteomes" id="UP001152320"/>
    </source>
</evidence>
<feature type="domain" description="WAP" evidence="3">
    <location>
        <begin position="1085"/>
        <end position="1135"/>
    </location>
</feature>
<feature type="transmembrane region" description="Helical" evidence="2">
    <location>
        <begin position="1571"/>
        <end position="1598"/>
    </location>
</feature>
<dbReference type="Gene3D" id="4.10.75.10">
    <property type="entry name" value="Elafin-like"/>
    <property type="match status" value="2"/>
</dbReference>
<accession>A0A9Q1HGX3</accession>
<reference evidence="4" key="1">
    <citation type="submission" date="2021-10" db="EMBL/GenBank/DDBJ databases">
        <title>Tropical sea cucumber genome reveals ecological adaptation and Cuvierian tubules defense mechanism.</title>
        <authorList>
            <person name="Chen T."/>
        </authorList>
    </citation>
    <scope>NUCLEOTIDE SEQUENCE</scope>
    <source>
        <strain evidence="4">Nanhai2018</strain>
        <tissue evidence="4">Muscle</tissue>
    </source>
</reference>
<dbReference type="SMART" id="SM00217">
    <property type="entry name" value="WAP"/>
    <property type="match status" value="3"/>
</dbReference>
<feature type="compositionally biased region" description="Low complexity" evidence="1">
    <location>
        <begin position="1352"/>
        <end position="1389"/>
    </location>
</feature>
<gene>
    <name evidence="4" type="ORF">HOLleu_09312</name>
</gene>
<dbReference type="Proteomes" id="UP001152320">
    <property type="component" value="Chromosome 3"/>
</dbReference>